<dbReference type="PANTHER" id="PTHR43784:SF2">
    <property type="entry name" value="GDSL-LIKE LIPASE_ACYLHYDROLASE, PUTATIVE (AFU_ORTHOLOGUE AFUA_2G00820)-RELATED"/>
    <property type="match status" value="1"/>
</dbReference>
<dbReference type="Gene3D" id="3.40.50.1110">
    <property type="entry name" value="SGNH hydrolase"/>
    <property type="match status" value="1"/>
</dbReference>
<name>A0A918AIG0_9PSEU</name>
<proteinExistence type="predicted"/>
<dbReference type="EMBL" id="BMRG01000002">
    <property type="protein sequence ID" value="GGP42303.1"/>
    <property type="molecule type" value="Genomic_DNA"/>
</dbReference>
<protein>
    <submittedName>
        <fullName evidence="2">SGNH hydrolase</fullName>
    </submittedName>
</protein>
<sequence length="404" mass="41302">MVVIGVLVALVGGVLPAGAERGWVAGWAASPVVGSEIPWSSCPAGGGLRDATVRNVVFVSTGGRAVRVRLTNAFGTRPLRVGGASVAVRGSGATAEEGTVRVLTFRGSRSVTVPPGRELFSDPVALGVRSLSTLLVSVHVPGPTGPITNHPFTAQGNYLADGDLSGAVSGDFRDTPCWMFVSGVDVVPSRRVAGAVVAFGDSITDTANTTGDANRRWPDFLARRLDAVRGRTLSVVNAGLGGNRLLADREGEPYYGVAALKRVERDVLAQSGVAAVITLLGVNDIGYGATAAELVAGHRELIAAARAAGVAVHGGTILPFRGSVAWTAEREAVRREFNDWVRTSGEFDGVVDFAAATAAPGDPAALDPAYDSGDHLHPNDAGTAAMAQAVDLGALLARGSVAAG</sequence>
<dbReference type="Pfam" id="PF13472">
    <property type="entry name" value="Lipase_GDSL_2"/>
    <property type="match status" value="1"/>
</dbReference>
<dbReference type="InterPro" id="IPR036514">
    <property type="entry name" value="SGNH_hydro_sf"/>
</dbReference>
<dbReference type="GO" id="GO:0016787">
    <property type="term" value="F:hydrolase activity"/>
    <property type="evidence" value="ECO:0007669"/>
    <property type="project" value="UniProtKB-KW"/>
</dbReference>
<keyword evidence="2" id="KW-0378">Hydrolase</keyword>
<dbReference type="Proteomes" id="UP000639606">
    <property type="component" value="Unassembled WGS sequence"/>
</dbReference>
<dbReference type="AlphaFoldDB" id="A0A918AIG0"/>
<reference evidence="2" key="2">
    <citation type="submission" date="2020-09" db="EMBL/GenBank/DDBJ databases">
        <authorList>
            <person name="Sun Q."/>
            <person name="Ohkuma M."/>
        </authorList>
    </citation>
    <scope>NUCLEOTIDE SEQUENCE</scope>
    <source>
        <strain evidence="2">JCM 3313</strain>
    </source>
</reference>
<organism evidence="2 3">
    <name type="scientific">Saccharothrix coeruleofusca</name>
    <dbReference type="NCBI Taxonomy" id="33919"/>
    <lineage>
        <taxon>Bacteria</taxon>
        <taxon>Bacillati</taxon>
        <taxon>Actinomycetota</taxon>
        <taxon>Actinomycetes</taxon>
        <taxon>Pseudonocardiales</taxon>
        <taxon>Pseudonocardiaceae</taxon>
        <taxon>Saccharothrix</taxon>
    </lineage>
</organism>
<dbReference type="InterPro" id="IPR013830">
    <property type="entry name" value="SGNH_hydro"/>
</dbReference>
<dbReference type="SUPFAM" id="SSF52266">
    <property type="entry name" value="SGNH hydrolase"/>
    <property type="match status" value="1"/>
</dbReference>
<evidence type="ECO:0000259" key="1">
    <source>
        <dbReference type="Pfam" id="PF13472"/>
    </source>
</evidence>
<accession>A0A918AIG0</accession>
<reference evidence="2" key="1">
    <citation type="journal article" date="2014" name="Int. J. Syst. Evol. Microbiol.">
        <title>Complete genome sequence of Corynebacterium casei LMG S-19264T (=DSM 44701T), isolated from a smear-ripened cheese.</title>
        <authorList>
            <consortium name="US DOE Joint Genome Institute (JGI-PGF)"/>
            <person name="Walter F."/>
            <person name="Albersmeier A."/>
            <person name="Kalinowski J."/>
            <person name="Ruckert C."/>
        </authorList>
    </citation>
    <scope>NUCLEOTIDE SEQUENCE</scope>
    <source>
        <strain evidence="2">JCM 3313</strain>
    </source>
</reference>
<evidence type="ECO:0000313" key="3">
    <source>
        <dbReference type="Proteomes" id="UP000639606"/>
    </source>
</evidence>
<keyword evidence="3" id="KW-1185">Reference proteome</keyword>
<dbReference type="PANTHER" id="PTHR43784">
    <property type="entry name" value="GDSL-LIKE LIPASE/ACYLHYDROLASE, PUTATIVE (AFU_ORTHOLOGUE AFUA_2G00820)-RELATED"/>
    <property type="match status" value="1"/>
</dbReference>
<feature type="domain" description="SGNH hydrolase-type esterase" evidence="1">
    <location>
        <begin position="198"/>
        <end position="384"/>
    </location>
</feature>
<comment type="caution">
    <text evidence="2">The sequence shown here is derived from an EMBL/GenBank/DDBJ whole genome shotgun (WGS) entry which is preliminary data.</text>
</comment>
<gene>
    <name evidence="2" type="ORF">GCM10010185_12160</name>
</gene>
<dbReference type="InterPro" id="IPR053140">
    <property type="entry name" value="GDSL_Rv0518-like"/>
</dbReference>
<dbReference type="CDD" id="cd01830">
    <property type="entry name" value="XynE_like"/>
    <property type="match status" value="1"/>
</dbReference>
<evidence type="ECO:0000313" key="2">
    <source>
        <dbReference type="EMBL" id="GGP42303.1"/>
    </source>
</evidence>